<dbReference type="EMBL" id="JBEDNZ010000001">
    <property type="protein sequence ID" value="KAL0852087.1"/>
    <property type="molecule type" value="Genomic_DNA"/>
</dbReference>
<evidence type="ECO:0000313" key="3">
    <source>
        <dbReference type="Proteomes" id="UP001549921"/>
    </source>
</evidence>
<proteinExistence type="predicted"/>
<comment type="caution">
    <text evidence="2">The sequence shown here is derived from an EMBL/GenBank/DDBJ whole genome shotgun (WGS) entry which is preliminary data.</text>
</comment>
<name>A0ABD0TRV9_LOXSC</name>
<dbReference type="AlphaFoldDB" id="A0ABD0TRV9"/>
<feature type="region of interest" description="Disordered" evidence="1">
    <location>
        <begin position="270"/>
        <end position="289"/>
    </location>
</feature>
<feature type="region of interest" description="Disordered" evidence="1">
    <location>
        <begin position="499"/>
        <end position="518"/>
    </location>
</feature>
<feature type="region of interest" description="Disordered" evidence="1">
    <location>
        <begin position="670"/>
        <end position="703"/>
    </location>
</feature>
<evidence type="ECO:0000313" key="2">
    <source>
        <dbReference type="EMBL" id="KAL0852087.1"/>
    </source>
</evidence>
<reference evidence="2 3" key="1">
    <citation type="submission" date="2024-06" db="EMBL/GenBank/DDBJ databases">
        <title>A chromosome-level genome assembly of beet webworm, Loxostege sticticalis.</title>
        <authorList>
            <person name="Zhang Y."/>
        </authorList>
    </citation>
    <scope>NUCLEOTIDE SEQUENCE [LARGE SCALE GENOMIC DNA]</scope>
    <source>
        <strain evidence="2">AQ028</strain>
        <tissue evidence="2">Male pupae</tissue>
    </source>
</reference>
<accession>A0ABD0TRV9</accession>
<gene>
    <name evidence="2" type="ORF">ABMA28_000331</name>
</gene>
<protein>
    <submittedName>
        <fullName evidence="2">Uncharacterized protein</fullName>
    </submittedName>
</protein>
<feature type="compositionally biased region" description="Polar residues" evidence="1">
    <location>
        <begin position="670"/>
        <end position="686"/>
    </location>
</feature>
<dbReference type="Proteomes" id="UP001549921">
    <property type="component" value="Unassembled WGS sequence"/>
</dbReference>
<evidence type="ECO:0000256" key="1">
    <source>
        <dbReference type="SAM" id="MobiDB-lite"/>
    </source>
</evidence>
<organism evidence="2 3">
    <name type="scientific">Loxostege sticticalis</name>
    <name type="common">Beet webworm moth</name>
    <dbReference type="NCBI Taxonomy" id="481309"/>
    <lineage>
        <taxon>Eukaryota</taxon>
        <taxon>Metazoa</taxon>
        <taxon>Ecdysozoa</taxon>
        <taxon>Arthropoda</taxon>
        <taxon>Hexapoda</taxon>
        <taxon>Insecta</taxon>
        <taxon>Pterygota</taxon>
        <taxon>Neoptera</taxon>
        <taxon>Endopterygota</taxon>
        <taxon>Lepidoptera</taxon>
        <taxon>Glossata</taxon>
        <taxon>Ditrysia</taxon>
        <taxon>Pyraloidea</taxon>
        <taxon>Crambidae</taxon>
        <taxon>Pyraustinae</taxon>
        <taxon>Loxostege</taxon>
    </lineage>
</organism>
<sequence length="841" mass="95227">MKTNNLKKLELTEDDLTECIDLHILVYSRKSDQGANIEDMWDETKINKYKKLSDADLMIEIQSKCHQPSKIVHESLEEIKNSWRRNAQHRSSQDLGTKKHFENYTENEKLMDVIITDPNSQFNSKFTVDNMIPLSTEEPIEMISLLPVTTDNTNFNSNVPSSSIISEINWSTDFTTSSNLLVKNVTEPTTEIIESNYNESRIDQVFKNEMDSDSKIDLQNDSLSQFSNQIFTVSLETTTMLDSYTNLPELGESVSPEFLTKNDIKILSDQSEETSTKLADADETTSSLPYGHDKHKEILEKDFSIPRIFTKEFVNDTVTSSINGIELIPNNDFVEKSMVSHDPNLEEISTAKTTSIPNIDFVEKSIARHDPYLEEISTAKTTSAETNLLNDLLENTTNDPLNLLSQYTNKSKTRNPIEDFTTDRQIHYDGEEPNQLNSNNLLFPDIFFGEKKEDLIDPNFSSKYFLNNSIANKTDSNKSVDTELFLPNMITTNTNINNESEVKNSMSQDKSTERSNESQITINTNLLKYTITTDVTPELDNFIANETQLGEVSSLDLELNQDNSMDFSPYNHTDESEMQAKELDVSSITSQESWSTPVFDFFSNGTQKAEYSTNNEARDVPELLTRNETNNIAIPIKEERNYAMRQGFPQSSATIDYSNAIEEMENVTEYLTSQDVSSESPSYTSIPTTSQSDDDDTTPSSQAVSPYISESFEFDDLISSENNVNRRLLSPTTDEPYKLGTKINKLMTDQNDSSIMKNTLKERDFSTPNQDALVGKLYFLFGGTKVPINFVQNSDGQLSLGLDGETLCDKIIQKDSNGFILMKALCNCARSKNCMKSYKNE</sequence>